<name>A0A841JYI2_9BACT</name>
<dbReference type="CDD" id="cd01949">
    <property type="entry name" value="GGDEF"/>
    <property type="match status" value="1"/>
</dbReference>
<dbReference type="EMBL" id="JACHEK010000004">
    <property type="protein sequence ID" value="MBB6144031.1"/>
    <property type="molecule type" value="Genomic_DNA"/>
</dbReference>
<dbReference type="Pfam" id="PF00990">
    <property type="entry name" value="GGDEF"/>
    <property type="match status" value="1"/>
</dbReference>
<feature type="domain" description="GGDEF" evidence="5">
    <location>
        <begin position="378"/>
        <end position="512"/>
    </location>
</feature>
<feature type="transmembrane region" description="Helical" evidence="4">
    <location>
        <begin position="58"/>
        <end position="78"/>
    </location>
</feature>
<feature type="transmembrane region" description="Helical" evidence="4">
    <location>
        <begin position="90"/>
        <end position="115"/>
    </location>
</feature>
<dbReference type="PANTHER" id="PTHR45138:SF9">
    <property type="entry name" value="DIGUANYLATE CYCLASE DGCM-RELATED"/>
    <property type="match status" value="1"/>
</dbReference>
<dbReference type="NCBIfam" id="TIGR00254">
    <property type="entry name" value="GGDEF"/>
    <property type="match status" value="1"/>
</dbReference>
<dbReference type="RefSeq" id="WP_050059283.1">
    <property type="nucleotide sequence ID" value="NZ_JACHEK010000004.1"/>
</dbReference>
<protein>
    <recommendedName>
        <fullName evidence="1">diguanylate cyclase</fullName>
        <ecNumber evidence="1">2.7.7.65</ecNumber>
    </recommendedName>
</protein>
<comment type="catalytic activity">
    <reaction evidence="2">
        <text>2 GTP = 3',3'-c-di-GMP + 2 diphosphate</text>
        <dbReference type="Rhea" id="RHEA:24898"/>
        <dbReference type="ChEBI" id="CHEBI:33019"/>
        <dbReference type="ChEBI" id="CHEBI:37565"/>
        <dbReference type="ChEBI" id="CHEBI:58805"/>
        <dbReference type="EC" id="2.7.7.65"/>
    </reaction>
</comment>
<accession>A0A841JYI2</accession>
<organism evidence="6 7">
    <name type="scientific">Silvibacterium bohemicum</name>
    <dbReference type="NCBI Taxonomy" id="1577686"/>
    <lineage>
        <taxon>Bacteria</taxon>
        <taxon>Pseudomonadati</taxon>
        <taxon>Acidobacteriota</taxon>
        <taxon>Terriglobia</taxon>
        <taxon>Terriglobales</taxon>
        <taxon>Acidobacteriaceae</taxon>
        <taxon>Silvibacterium</taxon>
    </lineage>
</organism>
<dbReference type="GO" id="GO:0052621">
    <property type="term" value="F:diguanylate cyclase activity"/>
    <property type="evidence" value="ECO:0007669"/>
    <property type="project" value="UniProtKB-EC"/>
</dbReference>
<gene>
    <name evidence="6" type="ORF">HNQ77_001983</name>
</gene>
<feature type="transmembrane region" description="Helical" evidence="4">
    <location>
        <begin position="245"/>
        <end position="263"/>
    </location>
</feature>
<dbReference type="PROSITE" id="PS50887">
    <property type="entry name" value="GGDEF"/>
    <property type="match status" value="1"/>
</dbReference>
<proteinExistence type="predicted"/>
<reference evidence="6 7" key="1">
    <citation type="submission" date="2020-08" db="EMBL/GenBank/DDBJ databases">
        <title>Genomic Encyclopedia of Type Strains, Phase IV (KMG-IV): sequencing the most valuable type-strain genomes for metagenomic binning, comparative biology and taxonomic classification.</title>
        <authorList>
            <person name="Goeker M."/>
        </authorList>
    </citation>
    <scope>NUCLEOTIDE SEQUENCE [LARGE SCALE GENOMIC DNA]</scope>
    <source>
        <strain evidence="6 7">DSM 103733</strain>
    </source>
</reference>
<dbReference type="SMART" id="SM00267">
    <property type="entry name" value="GGDEF"/>
    <property type="match status" value="1"/>
</dbReference>
<feature type="region of interest" description="Disordered" evidence="3">
    <location>
        <begin position="516"/>
        <end position="537"/>
    </location>
</feature>
<dbReference type="OrthoDB" id="116923at2"/>
<feature type="transmembrane region" description="Helical" evidence="4">
    <location>
        <begin position="290"/>
        <end position="323"/>
    </location>
</feature>
<feature type="transmembrane region" description="Helical" evidence="4">
    <location>
        <begin position="183"/>
        <end position="205"/>
    </location>
</feature>
<keyword evidence="4" id="KW-1133">Transmembrane helix</keyword>
<keyword evidence="4" id="KW-0812">Transmembrane</keyword>
<feature type="transmembrane region" description="Helical" evidence="4">
    <location>
        <begin position="32"/>
        <end position="52"/>
    </location>
</feature>
<dbReference type="GO" id="GO:0043709">
    <property type="term" value="P:cell adhesion involved in single-species biofilm formation"/>
    <property type="evidence" value="ECO:0007669"/>
    <property type="project" value="TreeGrafter"/>
</dbReference>
<dbReference type="InterPro" id="IPR043128">
    <property type="entry name" value="Rev_trsase/Diguanyl_cyclase"/>
</dbReference>
<dbReference type="SUPFAM" id="SSF55073">
    <property type="entry name" value="Nucleotide cyclase"/>
    <property type="match status" value="1"/>
</dbReference>
<keyword evidence="7" id="KW-1185">Reference proteome</keyword>
<keyword evidence="4" id="KW-0472">Membrane</keyword>
<evidence type="ECO:0000256" key="3">
    <source>
        <dbReference type="SAM" id="MobiDB-lite"/>
    </source>
</evidence>
<evidence type="ECO:0000256" key="4">
    <source>
        <dbReference type="SAM" id="Phobius"/>
    </source>
</evidence>
<dbReference type="EC" id="2.7.7.65" evidence="1"/>
<dbReference type="GO" id="GO:0005886">
    <property type="term" value="C:plasma membrane"/>
    <property type="evidence" value="ECO:0007669"/>
    <property type="project" value="TreeGrafter"/>
</dbReference>
<dbReference type="Proteomes" id="UP000538666">
    <property type="component" value="Unassembled WGS sequence"/>
</dbReference>
<feature type="compositionally biased region" description="Basic and acidic residues" evidence="3">
    <location>
        <begin position="528"/>
        <end position="537"/>
    </location>
</feature>
<dbReference type="InterPro" id="IPR050469">
    <property type="entry name" value="Diguanylate_Cyclase"/>
</dbReference>
<evidence type="ECO:0000256" key="2">
    <source>
        <dbReference type="ARBA" id="ARBA00034247"/>
    </source>
</evidence>
<evidence type="ECO:0000313" key="7">
    <source>
        <dbReference type="Proteomes" id="UP000538666"/>
    </source>
</evidence>
<sequence length="537" mass="57512">MKDAFGSNFVEPATTGASAIGLPAQQLLRRPILLLATVAVVVILSIQAAVANANTERAAAVGYLSLSMVLCGCAWAFWTRVRLAQGTLRVRWSLIAGAALAAAIGYAPSFIQGFLNTGPARGFQTACFNTSEALYMLAAVLFFADVARSIVVVDILQGLLFVALRFNLIYSRVSLDHFAINHLIVGQFVAAFLFIVAMVACLGAASRAELKFLRTLSWFFGFRLIDFFLSNQVSYTWLHYTNTSLYDVPGTALLAGFALYLLYSGPNGNPADTAPLRPPSLMVRSLMPSFLALVNLMLGLFLLQISVVLAVVAISVSVLCYVARTAMLQAQVMKDKALLQSKNEHLEGLAIRDHLTGIGNRRSLAGAYARLQAAAGGTSLALLLIDIDSFKQANDCHGHLHGDRVLIALAGDMEGLAAGVSGSHCARLGGDEFALLLPDVTSQEASALAERLGTLFSGHVYDADRGRASLSIGVAPLHAARDLPLETLVSYADEALYRAKLLGRNRVEVQPVWESAMRTEDSASAPAPRRELQPSTI</sequence>
<dbReference type="GO" id="GO:1902201">
    <property type="term" value="P:negative regulation of bacterial-type flagellum-dependent cell motility"/>
    <property type="evidence" value="ECO:0007669"/>
    <property type="project" value="TreeGrafter"/>
</dbReference>
<dbReference type="InterPro" id="IPR029787">
    <property type="entry name" value="Nucleotide_cyclase"/>
</dbReference>
<comment type="caution">
    <text evidence="6">The sequence shown here is derived from an EMBL/GenBank/DDBJ whole genome shotgun (WGS) entry which is preliminary data.</text>
</comment>
<feature type="transmembrane region" description="Helical" evidence="4">
    <location>
        <begin position="135"/>
        <end position="162"/>
    </location>
</feature>
<evidence type="ECO:0000256" key="1">
    <source>
        <dbReference type="ARBA" id="ARBA00012528"/>
    </source>
</evidence>
<evidence type="ECO:0000259" key="5">
    <source>
        <dbReference type="PROSITE" id="PS50887"/>
    </source>
</evidence>
<evidence type="ECO:0000313" key="6">
    <source>
        <dbReference type="EMBL" id="MBB6144031.1"/>
    </source>
</evidence>
<dbReference type="Gene3D" id="3.30.70.270">
    <property type="match status" value="1"/>
</dbReference>
<dbReference type="AlphaFoldDB" id="A0A841JYI2"/>
<dbReference type="InterPro" id="IPR000160">
    <property type="entry name" value="GGDEF_dom"/>
</dbReference>
<dbReference type="PANTHER" id="PTHR45138">
    <property type="entry name" value="REGULATORY COMPONENTS OF SENSORY TRANSDUCTION SYSTEM"/>
    <property type="match status" value="1"/>
</dbReference>